<dbReference type="SUPFAM" id="SSF69635">
    <property type="entry name" value="Type III secretory system chaperone-like"/>
    <property type="match status" value="1"/>
</dbReference>
<keyword evidence="2" id="KW-1185">Reference proteome</keyword>
<dbReference type="EMBL" id="PVNK01000231">
    <property type="protein sequence ID" value="PRP91829.1"/>
    <property type="molecule type" value="Genomic_DNA"/>
</dbReference>
<accession>A0A2S9XG31</accession>
<dbReference type="Proteomes" id="UP000237968">
    <property type="component" value="Unassembled WGS sequence"/>
</dbReference>
<organism evidence="1 2">
    <name type="scientific">Enhygromyxa salina</name>
    <dbReference type="NCBI Taxonomy" id="215803"/>
    <lineage>
        <taxon>Bacteria</taxon>
        <taxon>Pseudomonadati</taxon>
        <taxon>Myxococcota</taxon>
        <taxon>Polyangia</taxon>
        <taxon>Nannocystales</taxon>
        <taxon>Nannocystaceae</taxon>
        <taxon>Enhygromyxa</taxon>
    </lineage>
</organism>
<dbReference type="RefSeq" id="WP_106394492.1">
    <property type="nucleotide sequence ID" value="NZ_PVNK01000231.1"/>
</dbReference>
<comment type="caution">
    <text evidence="1">The sequence shown here is derived from an EMBL/GenBank/DDBJ whole genome shotgun (WGS) entry which is preliminary data.</text>
</comment>
<dbReference type="OrthoDB" id="571431at2"/>
<evidence type="ECO:0000313" key="1">
    <source>
        <dbReference type="EMBL" id="PRP91829.1"/>
    </source>
</evidence>
<evidence type="ECO:0000313" key="2">
    <source>
        <dbReference type="Proteomes" id="UP000237968"/>
    </source>
</evidence>
<dbReference type="AlphaFoldDB" id="A0A2S9XG31"/>
<gene>
    <name evidence="1" type="ORF">ENSA5_52670</name>
</gene>
<reference evidence="1 2" key="1">
    <citation type="submission" date="2018-03" db="EMBL/GenBank/DDBJ databases">
        <title>Draft Genome Sequences of the Obligatory Marine Myxobacteria Enhygromyxa salina SWB005.</title>
        <authorList>
            <person name="Poehlein A."/>
            <person name="Moghaddam J.A."/>
            <person name="Harms H."/>
            <person name="Alanjari M."/>
            <person name="Koenig G.M."/>
            <person name="Daniel R."/>
            <person name="Schaeberle T.F."/>
        </authorList>
    </citation>
    <scope>NUCLEOTIDE SEQUENCE [LARGE SCALE GENOMIC DNA]</scope>
    <source>
        <strain evidence="1 2">SWB005</strain>
    </source>
</reference>
<protein>
    <recommendedName>
        <fullName evidence="3">Tir chaperone protein (CesT)</fullName>
    </recommendedName>
</protein>
<dbReference type="Gene3D" id="3.30.1460.10">
    <property type="match status" value="1"/>
</dbReference>
<evidence type="ECO:0008006" key="3">
    <source>
        <dbReference type="Google" id="ProtNLM"/>
    </source>
</evidence>
<name>A0A2S9XG31_9BACT</name>
<proteinExistence type="predicted"/>
<sequence length="155" mass="17046">MTLDELATLLEQTTEDFRQSPTHWQFAHNNIPMACLMDPSFDRMRFIAPVTELSSLGPAIKDRLLEANFHTALDARYGSSNGLLFAAFIHPLSSLAPGLARSALDQVASLVQTFGTHYTGGTLEFVGGHDELDLDDELGDLDLDLDLDDDEPLLN</sequence>